<evidence type="ECO:0000259" key="22">
    <source>
        <dbReference type="Pfam" id="PF00391"/>
    </source>
</evidence>
<dbReference type="InterPro" id="IPR036637">
    <property type="entry name" value="Phosphohistidine_dom_sf"/>
</dbReference>
<dbReference type="InterPro" id="IPR015813">
    <property type="entry name" value="Pyrv/PenolPyrv_kinase-like_dom"/>
</dbReference>
<evidence type="ECO:0000256" key="10">
    <source>
        <dbReference type="ARBA" id="ARBA00022597"/>
    </source>
</evidence>
<evidence type="ECO:0000256" key="6">
    <source>
        <dbReference type="ARBA" id="ARBA00012232"/>
    </source>
</evidence>
<evidence type="ECO:0000256" key="3">
    <source>
        <dbReference type="ARBA" id="ARBA00002728"/>
    </source>
</evidence>
<evidence type="ECO:0000256" key="20">
    <source>
        <dbReference type="PIRSR" id="PIRSR000732-3"/>
    </source>
</evidence>
<name>R4T753_9PSEU</name>
<reference evidence="25 26" key="1">
    <citation type="journal article" date="2013" name="BMC Genomics">
        <title>ContigScape: a Cytoscape plugin facilitating microbial genome gap closing.</title>
        <authorList>
            <person name="Tang B."/>
            <person name="Wang Q."/>
            <person name="Yang M."/>
            <person name="Xie F."/>
            <person name="Zhu Y."/>
            <person name="Zhuo Y."/>
            <person name="Wang S."/>
            <person name="Gao H."/>
            <person name="Ding X."/>
            <person name="Zhang L."/>
            <person name="Zhao G."/>
            <person name="Zheng H."/>
        </authorList>
    </citation>
    <scope>NUCLEOTIDE SEQUENCE [LARGE SCALE GENOMIC DNA]</scope>
    <source>
        <strain evidence="25 26">HCCB10007</strain>
    </source>
</reference>
<organism evidence="25 26">
    <name type="scientific">Amycolatopsis keratiniphila</name>
    <dbReference type="NCBI Taxonomy" id="129921"/>
    <lineage>
        <taxon>Bacteria</taxon>
        <taxon>Bacillati</taxon>
        <taxon>Actinomycetota</taxon>
        <taxon>Actinomycetes</taxon>
        <taxon>Pseudonocardiales</taxon>
        <taxon>Pseudonocardiaceae</taxon>
        <taxon>Amycolatopsis</taxon>
        <taxon>Amycolatopsis japonica group</taxon>
    </lineage>
</organism>
<dbReference type="Pfam" id="PF05524">
    <property type="entry name" value="PEP-utilisers_N"/>
    <property type="match status" value="1"/>
</dbReference>
<feature type="region of interest" description="Disordered" evidence="21">
    <location>
        <begin position="1"/>
        <end position="42"/>
    </location>
</feature>
<dbReference type="RefSeq" id="WP_016338315.1">
    <property type="nucleotide sequence ID" value="NC_021252.1"/>
</dbReference>
<dbReference type="InterPro" id="IPR036618">
    <property type="entry name" value="PtsI_HPr-bd_sf"/>
</dbReference>
<dbReference type="KEGG" id="aoi:AORI_8074"/>
<evidence type="ECO:0000256" key="12">
    <source>
        <dbReference type="ARBA" id="ARBA00022683"/>
    </source>
</evidence>
<dbReference type="GO" id="GO:0005737">
    <property type="term" value="C:cytoplasm"/>
    <property type="evidence" value="ECO:0007669"/>
    <property type="project" value="UniProtKB-SubCell"/>
</dbReference>
<dbReference type="Gene3D" id="3.50.30.10">
    <property type="entry name" value="Phosphohistidine domain"/>
    <property type="match status" value="1"/>
</dbReference>
<accession>R4T753</accession>
<dbReference type="PATRIC" id="fig|1156913.3.peg.8240"/>
<evidence type="ECO:0000256" key="8">
    <source>
        <dbReference type="ARBA" id="ARBA00022448"/>
    </source>
</evidence>
<feature type="binding site" evidence="20">
    <location>
        <position position="431"/>
    </location>
    <ligand>
        <name>Mg(2+)</name>
        <dbReference type="ChEBI" id="CHEBI:18420"/>
    </ligand>
</feature>
<gene>
    <name evidence="25" type="primary">ptsI</name>
    <name evidence="25" type="ORF">AORI_8074</name>
</gene>
<keyword evidence="11 17" id="KW-0808">Transferase</keyword>
<dbReference type="EC" id="2.7.3.9" evidence="6 17"/>
<evidence type="ECO:0000313" key="25">
    <source>
        <dbReference type="EMBL" id="AGM10655.1"/>
    </source>
</evidence>
<dbReference type="Pfam" id="PF00391">
    <property type="entry name" value="PEP-utilizers"/>
    <property type="match status" value="1"/>
</dbReference>
<dbReference type="InterPro" id="IPR018274">
    <property type="entry name" value="PEP_util_AS"/>
</dbReference>
<dbReference type="SUPFAM" id="SSF51621">
    <property type="entry name" value="Phosphoenolpyruvate/pyruvate domain"/>
    <property type="match status" value="1"/>
</dbReference>
<evidence type="ECO:0000256" key="16">
    <source>
        <dbReference type="ARBA" id="ARBA00033235"/>
    </source>
</evidence>
<dbReference type="SUPFAM" id="SSF52009">
    <property type="entry name" value="Phosphohistidine domain"/>
    <property type="match status" value="1"/>
</dbReference>
<comment type="subcellular location">
    <subcellularLocation>
        <location evidence="4 17">Cytoplasm</location>
    </subcellularLocation>
</comment>
<evidence type="ECO:0000256" key="7">
    <source>
        <dbReference type="ARBA" id="ARBA00016544"/>
    </source>
</evidence>
<feature type="domain" description="Phosphotransferase system enzyme I N-terminal" evidence="24">
    <location>
        <begin position="8"/>
        <end position="124"/>
    </location>
</feature>
<dbReference type="InterPro" id="IPR024692">
    <property type="entry name" value="PTS_EI"/>
</dbReference>
<dbReference type="GO" id="GO:0009401">
    <property type="term" value="P:phosphoenolpyruvate-dependent sugar phosphotransferase system"/>
    <property type="evidence" value="ECO:0007669"/>
    <property type="project" value="UniProtKB-KW"/>
</dbReference>
<evidence type="ECO:0000256" key="13">
    <source>
        <dbReference type="ARBA" id="ARBA00022723"/>
    </source>
</evidence>
<dbReference type="GO" id="GO:0046872">
    <property type="term" value="F:metal ion binding"/>
    <property type="evidence" value="ECO:0007669"/>
    <property type="project" value="UniProtKB-KW"/>
</dbReference>
<comment type="similarity">
    <text evidence="5 17">Belongs to the PEP-utilizing enzyme family.</text>
</comment>
<feature type="binding site" evidence="19">
    <location>
        <begin position="430"/>
        <end position="431"/>
    </location>
    <ligand>
        <name>phosphoenolpyruvate</name>
        <dbReference type="ChEBI" id="CHEBI:58702"/>
    </ligand>
</feature>
<dbReference type="InterPro" id="IPR006318">
    <property type="entry name" value="PTS_EI-like"/>
</dbReference>
<dbReference type="SUPFAM" id="SSF47831">
    <property type="entry name" value="Enzyme I of the PEP:sugar phosphotransferase system HPr-binding (sub)domain"/>
    <property type="match status" value="1"/>
</dbReference>
<dbReference type="PIRSF" id="PIRSF000732">
    <property type="entry name" value="PTS_enzyme_I"/>
    <property type="match status" value="1"/>
</dbReference>
<evidence type="ECO:0000256" key="15">
    <source>
        <dbReference type="ARBA" id="ARBA00022842"/>
    </source>
</evidence>
<dbReference type="HOGENOM" id="CLU_007308_7_0_11"/>
<keyword evidence="12 17" id="KW-0598">Phosphotransferase system</keyword>
<dbReference type="GO" id="GO:0016301">
    <property type="term" value="F:kinase activity"/>
    <property type="evidence" value="ECO:0007669"/>
    <property type="project" value="UniProtKB-KW"/>
</dbReference>
<dbReference type="GO" id="GO:0008965">
    <property type="term" value="F:phosphoenolpyruvate-protein phosphotransferase activity"/>
    <property type="evidence" value="ECO:0007669"/>
    <property type="project" value="UniProtKB-EC"/>
</dbReference>
<feature type="active site" description="Proton donor" evidence="18">
    <location>
        <position position="478"/>
    </location>
</feature>
<keyword evidence="8 17" id="KW-0813">Transport</keyword>
<dbReference type="InterPro" id="IPR023151">
    <property type="entry name" value="PEP_util_CS"/>
</dbReference>
<feature type="active site" description="Tele-phosphohistidine intermediate" evidence="18">
    <location>
        <position position="187"/>
    </location>
</feature>
<dbReference type="PANTHER" id="PTHR46244">
    <property type="entry name" value="PHOSPHOENOLPYRUVATE-PROTEIN PHOSPHOTRANSFERASE"/>
    <property type="match status" value="1"/>
</dbReference>
<dbReference type="Pfam" id="PF02896">
    <property type="entry name" value="PEP-utilizers_C"/>
    <property type="match status" value="1"/>
</dbReference>
<feature type="domain" description="PEP-utilising enzyme C-terminal" evidence="23">
    <location>
        <begin position="248"/>
        <end position="514"/>
    </location>
</feature>
<dbReference type="Gene3D" id="3.20.20.60">
    <property type="entry name" value="Phosphoenolpyruvate-binding domains"/>
    <property type="match status" value="1"/>
</dbReference>
<evidence type="ECO:0000256" key="11">
    <source>
        <dbReference type="ARBA" id="ARBA00022679"/>
    </source>
</evidence>
<dbReference type="PANTHER" id="PTHR46244:SF3">
    <property type="entry name" value="PHOSPHOENOLPYRUVATE-PROTEIN PHOSPHOTRANSFERASE"/>
    <property type="match status" value="1"/>
</dbReference>
<dbReference type="PROSITE" id="PS00742">
    <property type="entry name" value="PEP_ENZYMES_2"/>
    <property type="match status" value="1"/>
</dbReference>
<evidence type="ECO:0000256" key="1">
    <source>
        <dbReference type="ARBA" id="ARBA00000683"/>
    </source>
</evidence>
<dbReference type="EMBL" id="CP003410">
    <property type="protein sequence ID" value="AGM10655.1"/>
    <property type="molecule type" value="Genomic_DNA"/>
</dbReference>
<evidence type="ECO:0000256" key="2">
    <source>
        <dbReference type="ARBA" id="ARBA00001946"/>
    </source>
</evidence>
<comment type="function">
    <text evidence="3 17">General (non sugar-specific) component of the phosphoenolpyruvate-dependent sugar phosphotransferase system (sugar PTS). This major carbohydrate active-transport system catalyzes the phosphorylation of incoming sugar substrates concomitantly with their translocation across the cell membrane. Enzyme I transfers the phosphoryl group from phosphoenolpyruvate (PEP) to the phosphoryl carrier protein (HPr).</text>
</comment>
<dbReference type="AlphaFoldDB" id="R4T753"/>
<dbReference type="InterPro" id="IPR008731">
    <property type="entry name" value="PTS_EIN"/>
</dbReference>
<sequence>MPSESLSGVAVSPGRASGPVVRVAEPLGEPASTPAPADPAAEAARIAPAAQIVAGRLEKLAETATGEAATILITTAAMAADPALVSSAEQLVKEQNLPAPRAVHQAAGKFADALAAAGGYMAERARDVLDVRDRLIAELLGIAPPGVPDPASPSVLVARDLAPADTAGLDPDKVLALVTEEGGPTSHTAILARALGIPAVVAVRGLLALDAQALAVDGDTGVVEVADPDAEVVTATKTGAIDWDGTGATSDGHRVKVLGNVGSATDAQAAAEAGAEGVGLFRTEFCYLDASSEPSVEEQRKAYTAVLTPFRGKPVIVRTLDAGADKPLAFLEPEDEPNPALGVRGLRVAFDRPEILDRQLEAIAGAAQDSGAEVSVMAPMVATAAEAAWFAERVRAAGIARAGVMIEIPAAALTAREILDAVDFVSVGTNDLAQYTFAADRQLGAVAKLNDPWQPGLLRLLKVIGQAAKDTGKPAGVCGEAAADPRLALVLAGLGLTSLSMNAPAVRAVGASLAATTLAECEALADAVLATSDPVAARQAAAKR</sequence>
<feature type="compositionally biased region" description="Low complexity" evidence="21">
    <location>
        <begin position="30"/>
        <end position="42"/>
    </location>
</feature>
<protein>
    <recommendedName>
        <fullName evidence="7 17">Phosphoenolpyruvate-protein phosphotransferase</fullName>
        <ecNumber evidence="6 17">2.7.3.9</ecNumber>
    </recommendedName>
    <alternativeName>
        <fullName evidence="16 17">Phosphotransferase system, enzyme I</fullName>
    </alternativeName>
</protein>
<feature type="binding site" evidence="19">
    <location>
        <position position="318"/>
    </location>
    <ligand>
        <name>phosphoenolpyruvate</name>
        <dbReference type="ChEBI" id="CHEBI:58702"/>
    </ligand>
</feature>
<keyword evidence="9 17" id="KW-0963">Cytoplasm</keyword>
<evidence type="ECO:0000256" key="4">
    <source>
        <dbReference type="ARBA" id="ARBA00004496"/>
    </source>
</evidence>
<keyword evidence="10 17" id="KW-0762">Sugar transport</keyword>
<keyword evidence="14 17" id="KW-0418">Kinase</keyword>
<evidence type="ECO:0000259" key="23">
    <source>
        <dbReference type="Pfam" id="PF02896"/>
    </source>
</evidence>
<dbReference type="Gene3D" id="1.10.274.10">
    <property type="entry name" value="PtsI, HPr-binding domain"/>
    <property type="match status" value="1"/>
</dbReference>
<comment type="catalytic activity">
    <reaction evidence="1 17">
        <text>L-histidyl-[protein] + phosphoenolpyruvate = N(pros)-phospho-L-histidyl-[protein] + pyruvate</text>
        <dbReference type="Rhea" id="RHEA:23880"/>
        <dbReference type="Rhea" id="RHEA-COMP:9745"/>
        <dbReference type="Rhea" id="RHEA-COMP:9746"/>
        <dbReference type="ChEBI" id="CHEBI:15361"/>
        <dbReference type="ChEBI" id="CHEBI:29979"/>
        <dbReference type="ChEBI" id="CHEBI:58702"/>
        <dbReference type="ChEBI" id="CHEBI:64837"/>
        <dbReference type="EC" id="2.7.3.9"/>
    </reaction>
</comment>
<evidence type="ECO:0000256" key="5">
    <source>
        <dbReference type="ARBA" id="ARBA00007837"/>
    </source>
</evidence>
<evidence type="ECO:0000313" key="26">
    <source>
        <dbReference type="Proteomes" id="UP000013968"/>
    </source>
</evidence>
<keyword evidence="26" id="KW-1185">Reference proteome</keyword>
<evidence type="ECO:0000256" key="17">
    <source>
        <dbReference type="PIRNR" id="PIRNR000732"/>
    </source>
</evidence>
<dbReference type="InterPro" id="IPR008279">
    <property type="entry name" value="PEP-util_enz_mobile_dom"/>
</dbReference>
<dbReference type="NCBIfam" id="TIGR01417">
    <property type="entry name" value="PTS_I_fam"/>
    <property type="match status" value="1"/>
</dbReference>
<dbReference type="PRINTS" id="PR01736">
    <property type="entry name" value="PHPHTRNFRASE"/>
</dbReference>
<evidence type="ECO:0000256" key="18">
    <source>
        <dbReference type="PIRSR" id="PIRSR000732-1"/>
    </source>
</evidence>
<comment type="cofactor">
    <cofactor evidence="2 17 20">
        <name>Mg(2+)</name>
        <dbReference type="ChEBI" id="CHEBI:18420"/>
    </cofactor>
</comment>
<dbReference type="InterPro" id="IPR050499">
    <property type="entry name" value="PEP-utilizing_PTS_enzyme"/>
</dbReference>
<dbReference type="InterPro" id="IPR040442">
    <property type="entry name" value="Pyrv_kinase-like_dom_sf"/>
</dbReference>
<dbReference type="PROSITE" id="PS00370">
    <property type="entry name" value="PEP_ENZYMES_PHOS_SITE"/>
    <property type="match status" value="1"/>
</dbReference>
<dbReference type="InterPro" id="IPR000121">
    <property type="entry name" value="PEP_util_C"/>
</dbReference>
<keyword evidence="13 17" id="KW-0479">Metal-binding</keyword>
<evidence type="ECO:0000256" key="19">
    <source>
        <dbReference type="PIRSR" id="PIRSR000732-2"/>
    </source>
</evidence>
<evidence type="ECO:0000256" key="9">
    <source>
        <dbReference type="ARBA" id="ARBA00022490"/>
    </source>
</evidence>
<evidence type="ECO:0000259" key="24">
    <source>
        <dbReference type="Pfam" id="PF05524"/>
    </source>
</evidence>
<evidence type="ECO:0000256" key="14">
    <source>
        <dbReference type="ARBA" id="ARBA00022777"/>
    </source>
</evidence>
<evidence type="ECO:0000256" key="21">
    <source>
        <dbReference type="SAM" id="MobiDB-lite"/>
    </source>
</evidence>
<feature type="binding site" evidence="19">
    <location>
        <position position="441"/>
    </location>
    <ligand>
        <name>phosphoenolpyruvate</name>
        <dbReference type="ChEBI" id="CHEBI:58702"/>
    </ligand>
</feature>
<feature type="binding site" evidence="20">
    <location>
        <position position="407"/>
    </location>
    <ligand>
        <name>Mg(2+)</name>
        <dbReference type="ChEBI" id="CHEBI:18420"/>
    </ligand>
</feature>
<feature type="binding site" evidence="19">
    <location>
        <position position="282"/>
    </location>
    <ligand>
        <name>phosphoenolpyruvate</name>
        <dbReference type="ChEBI" id="CHEBI:58702"/>
    </ligand>
</feature>
<proteinExistence type="inferred from homology"/>
<dbReference type="Proteomes" id="UP000013968">
    <property type="component" value="Chromosome"/>
</dbReference>
<feature type="domain" description="PEP-utilising enzyme mobile" evidence="22">
    <location>
        <begin position="153"/>
        <end position="221"/>
    </location>
</feature>
<keyword evidence="15 17" id="KW-0460">Magnesium</keyword>